<dbReference type="Proteomes" id="UP000264702">
    <property type="component" value="Unassembled WGS sequence"/>
</dbReference>
<evidence type="ECO:0000313" key="7">
    <source>
        <dbReference type="Proteomes" id="UP000264702"/>
    </source>
</evidence>
<feature type="transmembrane region" description="Helical" evidence="5">
    <location>
        <begin position="12"/>
        <end position="30"/>
    </location>
</feature>
<dbReference type="Gene3D" id="1.20.120.1630">
    <property type="match status" value="1"/>
</dbReference>
<organism evidence="6 7">
    <name type="scientific">Paracidobacterium acidisoli</name>
    <dbReference type="NCBI Taxonomy" id="2303751"/>
    <lineage>
        <taxon>Bacteria</taxon>
        <taxon>Pseudomonadati</taxon>
        <taxon>Acidobacteriota</taxon>
        <taxon>Terriglobia</taxon>
        <taxon>Terriglobales</taxon>
        <taxon>Acidobacteriaceae</taxon>
        <taxon>Paracidobacterium</taxon>
    </lineage>
</organism>
<keyword evidence="4 5" id="KW-0472">Membrane</keyword>
<keyword evidence="3 5" id="KW-1133">Transmembrane helix</keyword>
<gene>
    <name evidence="6" type="ORF">D0Y96_12625</name>
</gene>
<feature type="transmembrane region" description="Helical" evidence="5">
    <location>
        <begin position="217"/>
        <end position="236"/>
    </location>
</feature>
<dbReference type="GO" id="GO:0032259">
    <property type="term" value="P:methylation"/>
    <property type="evidence" value="ECO:0007669"/>
    <property type="project" value="UniProtKB-KW"/>
</dbReference>
<dbReference type="EMBL" id="QVQT01000004">
    <property type="protein sequence ID" value="RFU16242.1"/>
    <property type="molecule type" value="Genomic_DNA"/>
</dbReference>
<comment type="subcellular location">
    <subcellularLocation>
        <location evidence="1">Endomembrane system</location>
        <topology evidence="1">Multi-pass membrane protein</topology>
    </subcellularLocation>
</comment>
<feature type="transmembrane region" description="Helical" evidence="5">
    <location>
        <begin position="110"/>
        <end position="126"/>
    </location>
</feature>
<protein>
    <submittedName>
        <fullName evidence="6">Isoprenylcysteine carboxylmethyltransferase family protein</fullName>
    </submittedName>
</protein>
<sequence>MKASSFEFRFRMLIGILLYVMGFRAPWQRYTSVSALPTAWIETASLLARTHWIGLNQSTQLITSLAILFALGGAALRVWGTAFLGGAIVTSGSLHAEKVLSAGPYRFVRNPLYLGSWIFSAGVAILMPPQGAVFFLVAQAVFYFRLILREEDFLTVRLGTPYIEYHRRVPRLLPTLFPQVPASANRPDWGRSVLAEVYPAGMSLCLAALAWRYNVQLLIQCVMICFGLSLVIRALASKESRSSTEPA</sequence>
<dbReference type="RefSeq" id="WP_117300395.1">
    <property type="nucleotide sequence ID" value="NZ_QVQT02000004.1"/>
</dbReference>
<evidence type="ECO:0000256" key="5">
    <source>
        <dbReference type="SAM" id="Phobius"/>
    </source>
</evidence>
<evidence type="ECO:0000256" key="2">
    <source>
        <dbReference type="ARBA" id="ARBA00022692"/>
    </source>
</evidence>
<keyword evidence="6" id="KW-0489">Methyltransferase</keyword>
<evidence type="ECO:0000313" key="6">
    <source>
        <dbReference type="EMBL" id="RFU16242.1"/>
    </source>
</evidence>
<keyword evidence="2 5" id="KW-0812">Transmembrane</keyword>
<evidence type="ECO:0000256" key="4">
    <source>
        <dbReference type="ARBA" id="ARBA00023136"/>
    </source>
</evidence>
<dbReference type="GO" id="GO:0012505">
    <property type="term" value="C:endomembrane system"/>
    <property type="evidence" value="ECO:0007669"/>
    <property type="project" value="UniProtKB-SubCell"/>
</dbReference>
<dbReference type="PANTHER" id="PTHR12714">
    <property type="entry name" value="PROTEIN-S ISOPRENYLCYSTEINE O-METHYLTRANSFERASE"/>
    <property type="match status" value="1"/>
</dbReference>
<proteinExistence type="predicted"/>
<keyword evidence="6" id="KW-0808">Transferase</keyword>
<accession>A0A372IMR0</accession>
<reference evidence="6 7" key="1">
    <citation type="submission" date="2018-08" db="EMBL/GenBank/DDBJ databases">
        <title>Acidipila sp. 4G-K13, an acidobacterium isolated from forest soil.</title>
        <authorList>
            <person name="Gao Z.-H."/>
            <person name="Qiu L.-H."/>
        </authorList>
    </citation>
    <scope>NUCLEOTIDE SEQUENCE [LARGE SCALE GENOMIC DNA]</scope>
    <source>
        <strain evidence="6 7">4G-K13</strain>
    </source>
</reference>
<keyword evidence="7" id="KW-1185">Reference proteome</keyword>
<dbReference type="OrthoDB" id="5471300at2"/>
<dbReference type="GO" id="GO:0008168">
    <property type="term" value="F:methyltransferase activity"/>
    <property type="evidence" value="ECO:0007669"/>
    <property type="project" value="UniProtKB-KW"/>
</dbReference>
<name>A0A372IMR0_9BACT</name>
<dbReference type="AlphaFoldDB" id="A0A372IMR0"/>
<dbReference type="InterPro" id="IPR007318">
    <property type="entry name" value="Phopholipid_MeTrfase"/>
</dbReference>
<evidence type="ECO:0000256" key="3">
    <source>
        <dbReference type="ARBA" id="ARBA00022989"/>
    </source>
</evidence>
<dbReference type="Pfam" id="PF04191">
    <property type="entry name" value="PEMT"/>
    <property type="match status" value="1"/>
</dbReference>
<comment type="caution">
    <text evidence="6">The sequence shown here is derived from an EMBL/GenBank/DDBJ whole genome shotgun (WGS) entry which is preliminary data.</text>
</comment>
<dbReference type="PANTHER" id="PTHR12714:SF9">
    <property type="entry name" value="PROTEIN-S-ISOPRENYLCYSTEINE O-METHYLTRANSFERASE"/>
    <property type="match status" value="1"/>
</dbReference>
<feature type="transmembrane region" description="Helical" evidence="5">
    <location>
        <begin position="65"/>
        <end position="89"/>
    </location>
</feature>
<evidence type="ECO:0000256" key="1">
    <source>
        <dbReference type="ARBA" id="ARBA00004127"/>
    </source>
</evidence>